<dbReference type="EMBL" id="KN124222">
    <property type="protein sequence ID" value="KFO21967.1"/>
    <property type="molecule type" value="Genomic_DNA"/>
</dbReference>
<gene>
    <name evidence="1" type="ORF">H920_16642</name>
</gene>
<name>A0A091CU33_FUKDA</name>
<protein>
    <submittedName>
        <fullName evidence="1">Uncharacterized protein</fullName>
    </submittedName>
</protein>
<accession>A0A091CU33</accession>
<keyword evidence="2" id="KW-1185">Reference proteome</keyword>
<evidence type="ECO:0000313" key="2">
    <source>
        <dbReference type="Proteomes" id="UP000028990"/>
    </source>
</evidence>
<dbReference type="AlphaFoldDB" id="A0A091CU33"/>
<reference evidence="1 2" key="1">
    <citation type="submission" date="2013-11" db="EMBL/GenBank/DDBJ databases">
        <title>The Damaraland mole rat (Fukomys damarensis) genome and evolution of African mole rats.</title>
        <authorList>
            <person name="Gladyshev V.N."/>
            <person name="Fang X."/>
        </authorList>
    </citation>
    <scope>NUCLEOTIDE SEQUENCE [LARGE SCALE GENOMIC DNA]</scope>
    <source>
        <tissue evidence="1">Liver</tissue>
    </source>
</reference>
<evidence type="ECO:0000313" key="1">
    <source>
        <dbReference type="EMBL" id="KFO21967.1"/>
    </source>
</evidence>
<sequence>MLQAVERVTFLLMIQMPLRWSAQVRLRPARDAFSLRQSHCRVCASEERTVNTSSLWLPLRFLQTPTHSADGLFRTTSAPSE</sequence>
<proteinExistence type="predicted"/>
<dbReference type="Proteomes" id="UP000028990">
    <property type="component" value="Unassembled WGS sequence"/>
</dbReference>
<organism evidence="1 2">
    <name type="scientific">Fukomys damarensis</name>
    <name type="common">Damaraland mole rat</name>
    <name type="synonym">Cryptomys damarensis</name>
    <dbReference type="NCBI Taxonomy" id="885580"/>
    <lineage>
        <taxon>Eukaryota</taxon>
        <taxon>Metazoa</taxon>
        <taxon>Chordata</taxon>
        <taxon>Craniata</taxon>
        <taxon>Vertebrata</taxon>
        <taxon>Euteleostomi</taxon>
        <taxon>Mammalia</taxon>
        <taxon>Eutheria</taxon>
        <taxon>Euarchontoglires</taxon>
        <taxon>Glires</taxon>
        <taxon>Rodentia</taxon>
        <taxon>Hystricomorpha</taxon>
        <taxon>Bathyergidae</taxon>
        <taxon>Fukomys</taxon>
    </lineage>
</organism>